<evidence type="ECO:0000313" key="9">
    <source>
        <dbReference type="Proteomes" id="UP000221394"/>
    </source>
</evidence>
<sequence length="319" mass="33708">MTEPATSPERARARTRREWVVLFVGALVVALLCLAAGRWQWHRYESKRDAVAIVTTNYDAPAVPFATLVPEPGATVPASLVWRTVTVTGTYLEDATVLLRNRPVDSTAGFHVLTPFQAEDPAVTVVVDRGFIPIGADASAPDVVPAPPAGTVTVTARLREEESPSGRGAPSGHVQSINNEQVLAAGGLPADDVATIDGYLAVVSESPAPETTLRALQAPDTSLGSHLSYTFQWCVFAAGAIGGFFVLLRRERREADERAGLAAGAAVLPEGTAPEVVAWVSGRRSGSADRRPRRMTDEDAEDAEIDALESGQASDTSSA</sequence>
<dbReference type="CDD" id="cd06662">
    <property type="entry name" value="SURF1"/>
    <property type="match status" value="1"/>
</dbReference>
<reference evidence="8 9" key="1">
    <citation type="submission" date="2017-10" db="EMBL/GenBank/DDBJ databases">
        <title>Sequencing the genomes of 1000 actinobacteria strains.</title>
        <authorList>
            <person name="Klenk H.-P."/>
        </authorList>
    </citation>
    <scope>NUCLEOTIDE SEQUENCE [LARGE SCALE GENOMIC DNA]</scope>
    <source>
        <strain evidence="8 9">DSM 21574</strain>
    </source>
</reference>
<evidence type="ECO:0000256" key="7">
    <source>
        <dbReference type="SAM" id="MobiDB-lite"/>
    </source>
</evidence>
<dbReference type="AlphaFoldDB" id="A0A2A9EAB8"/>
<feature type="region of interest" description="Disordered" evidence="7">
    <location>
        <begin position="279"/>
        <end position="319"/>
    </location>
</feature>
<protein>
    <recommendedName>
        <fullName evidence="6">SURF1-like protein</fullName>
    </recommendedName>
</protein>
<dbReference type="Proteomes" id="UP000221394">
    <property type="component" value="Unassembled WGS sequence"/>
</dbReference>
<keyword evidence="5 6" id="KW-0472">Membrane</keyword>
<feature type="compositionally biased region" description="Acidic residues" evidence="7">
    <location>
        <begin position="298"/>
        <end position="307"/>
    </location>
</feature>
<accession>A0A2A9EAB8</accession>
<evidence type="ECO:0000256" key="5">
    <source>
        <dbReference type="ARBA" id="ARBA00023136"/>
    </source>
</evidence>
<comment type="subcellular location">
    <subcellularLocation>
        <location evidence="6">Cell membrane</location>
        <topology evidence="6">Multi-pass membrane protein</topology>
    </subcellularLocation>
    <subcellularLocation>
        <location evidence="1">Membrane</location>
    </subcellularLocation>
</comment>
<dbReference type="Pfam" id="PF02104">
    <property type="entry name" value="SURF1"/>
    <property type="match status" value="1"/>
</dbReference>
<comment type="caution">
    <text evidence="8">The sequence shown here is derived from an EMBL/GenBank/DDBJ whole genome shotgun (WGS) entry which is preliminary data.</text>
</comment>
<proteinExistence type="inferred from homology"/>
<feature type="transmembrane region" description="Helical" evidence="6">
    <location>
        <begin position="229"/>
        <end position="248"/>
    </location>
</feature>
<comment type="similarity">
    <text evidence="2 6">Belongs to the SURF1 family.</text>
</comment>
<dbReference type="PANTHER" id="PTHR23427">
    <property type="entry name" value="SURFEIT LOCUS PROTEIN"/>
    <property type="match status" value="1"/>
</dbReference>
<keyword evidence="3 6" id="KW-0812">Transmembrane</keyword>
<dbReference type="GO" id="GO:0005886">
    <property type="term" value="C:plasma membrane"/>
    <property type="evidence" value="ECO:0007669"/>
    <property type="project" value="UniProtKB-SubCell"/>
</dbReference>
<dbReference type="InterPro" id="IPR045214">
    <property type="entry name" value="Surf1/Surf4"/>
</dbReference>
<dbReference type="PROSITE" id="PS50895">
    <property type="entry name" value="SURF1"/>
    <property type="match status" value="1"/>
</dbReference>
<evidence type="ECO:0000256" key="1">
    <source>
        <dbReference type="ARBA" id="ARBA00004370"/>
    </source>
</evidence>
<dbReference type="InterPro" id="IPR002994">
    <property type="entry name" value="Surf1/Shy1"/>
</dbReference>
<gene>
    <name evidence="8" type="ORF">ATL41_0491</name>
</gene>
<feature type="transmembrane region" description="Helical" evidence="6">
    <location>
        <begin position="20"/>
        <end position="41"/>
    </location>
</feature>
<keyword evidence="4 6" id="KW-1133">Transmembrane helix</keyword>
<organism evidence="8 9">
    <name type="scientific">Flavimobilis soli</name>
    <dbReference type="NCBI Taxonomy" id="442709"/>
    <lineage>
        <taxon>Bacteria</taxon>
        <taxon>Bacillati</taxon>
        <taxon>Actinomycetota</taxon>
        <taxon>Actinomycetes</taxon>
        <taxon>Micrococcales</taxon>
        <taxon>Jonesiaceae</taxon>
        <taxon>Flavimobilis</taxon>
    </lineage>
</organism>
<feature type="compositionally biased region" description="Basic and acidic residues" evidence="7">
    <location>
        <begin position="286"/>
        <end position="297"/>
    </location>
</feature>
<dbReference type="EMBL" id="PDJH01000001">
    <property type="protein sequence ID" value="PFG35794.1"/>
    <property type="molecule type" value="Genomic_DNA"/>
</dbReference>
<evidence type="ECO:0000313" key="8">
    <source>
        <dbReference type="EMBL" id="PFG35794.1"/>
    </source>
</evidence>
<evidence type="ECO:0000256" key="2">
    <source>
        <dbReference type="ARBA" id="ARBA00007165"/>
    </source>
</evidence>
<name>A0A2A9EAB8_9MICO</name>
<evidence type="ECO:0000256" key="6">
    <source>
        <dbReference type="RuleBase" id="RU363076"/>
    </source>
</evidence>
<dbReference type="PANTHER" id="PTHR23427:SF2">
    <property type="entry name" value="SURFEIT LOCUS PROTEIN 1"/>
    <property type="match status" value="1"/>
</dbReference>
<keyword evidence="9" id="KW-1185">Reference proteome</keyword>
<dbReference type="RefSeq" id="WP_098457047.1">
    <property type="nucleotide sequence ID" value="NZ_PDJH01000001.1"/>
</dbReference>
<evidence type="ECO:0000256" key="4">
    <source>
        <dbReference type="ARBA" id="ARBA00022989"/>
    </source>
</evidence>
<dbReference type="OrthoDB" id="9807214at2"/>
<evidence type="ECO:0000256" key="3">
    <source>
        <dbReference type="ARBA" id="ARBA00022692"/>
    </source>
</evidence>
<keyword evidence="6" id="KW-1003">Cell membrane</keyword>